<dbReference type="GeneID" id="71983855"/>
<reference evidence="1" key="1">
    <citation type="submission" date="2021-12" db="EMBL/GenBank/DDBJ databases">
        <authorList>
            <person name="Zaccaron A."/>
            <person name="Stergiopoulos I."/>
        </authorList>
    </citation>
    <scope>NUCLEOTIDE SEQUENCE</scope>
    <source>
        <strain evidence="1">Race5_Kim</strain>
    </source>
</reference>
<gene>
    <name evidence="1" type="ORF">CLAFUR5_03977</name>
</gene>
<evidence type="ECO:0000313" key="2">
    <source>
        <dbReference type="Proteomes" id="UP000756132"/>
    </source>
</evidence>
<reference evidence="1" key="2">
    <citation type="journal article" date="2022" name="Microb. Genom.">
        <title>A chromosome-scale genome assembly of the tomato pathogen Cladosporium fulvum reveals a compartmentalized genome architecture and the presence of a dispensable chromosome.</title>
        <authorList>
            <person name="Zaccaron A.Z."/>
            <person name="Chen L.H."/>
            <person name="Samaras A."/>
            <person name="Stergiopoulos I."/>
        </authorList>
    </citation>
    <scope>NUCLEOTIDE SEQUENCE</scope>
    <source>
        <strain evidence="1">Race5_Kim</strain>
    </source>
</reference>
<dbReference type="AlphaFoldDB" id="A0A9Q8LFQ8"/>
<proteinExistence type="predicted"/>
<keyword evidence="2" id="KW-1185">Reference proteome</keyword>
<dbReference type="Proteomes" id="UP000756132">
    <property type="component" value="Chromosome 4"/>
</dbReference>
<name>A0A9Q8LFQ8_PASFU</name>
<protein>
    <submittedName>
        <fullName evidence="1">Uncharacterized protein</fullName>
    </submittedName>
</protein>
<dbReference type="EMBL" id="CP090166">
    <property type="protein sequence ID" value="UJO16374.1"/>
    <property type="molecule type" value="Genomic_DNA"/>
</dbReference>
<evidence type="ECO:0000313" key="1">
    <source>
        <dbReference type="EMBL" id="UJO16374.1"/>
    </source>
</evidence>
<sequence length="110" mass="12259">MFVVEKSAQGQGNHDEGANLDYLAGNIKVKSKDDIIAEQGDQITAMEKHLKSKDVKIKYWHGRLLSLQKAAREVLGKPGVIDDLDRLSKEVNRPDNATMFLPEMRGQGDP</sequence>
<dbReference type="RefSeq" id="XP_047760740.1">
    <property type="nucleotide sequence ID" value="XM_047903125.1"/>
</dbReference>
<organism evidence="1 2">
    <name type="scientific">Passalora fulva</name>
    <name type="common">Tomato leaf mold</name>
    <name type="synonym">Cladosporium fulvum</name>
    <dbReference type="NCBI Taxonomy" id="5499"/>
    <lineage>
        <taxon>Eukaryota</taxon>
        <taxon>Fungi</taxon>
        <taxon>Dikarya</taxon>
        <taxon>Ascomycota</taxon>
        <taxon>Pezizomycotina</taxon>
        <taxon>Dothideomycetes</taxon>
        <taxon>Dothideomycetidae</taxon>
        <taxon>Mycosphaerellales</taxon>
        <taxon>Mycosphaerellaceae</taxon>
        <taxon>Fulvia</taxon>
    </lineage>
</organism>
<dbReference type="OrthoDB" id="10552184at2759"/>
<dbReference type="KEGG" id="ffu:CLAFUR5_03977"/>
<accession>A0A9Q8LFQ8</accession>